<comment type="caution">
    <text evidence="1">The sequence shown here is derived from an EMBL/GenBank/DDBJ whole genome shotgun (WGS) entry which is preliminary data.</text>
</comment>
<dbReference type="Proteomes" id="UP000325081">
    <property type="component" value="Unassembled WGS sequence"/>
</dbReference>
<organism evidence="1 2">
    <name type="scientific">Striga asiatica</name>
    <name type="common">Asiatic witchweed</name>
    <name type="synonym">Buchnera asiatica</name>
    <dbReference type="NCBI Taxonomy" id="4170"/>
    <lineage>
        <taxon>Eukaryota</taxon>
        <taxon>Viridiplantae</taxon>
        <taxon>Streptophyta</taxon>
        <taxon>Embryophyta</taxon>
        <taxon>Tracheophyta</taxon>
        <taxon>Spermatophyta</taxon>
        <taxon>Magnoliopsida</taxon>
        <taxon>eudicotyledons</taxon>
        <taxon>Gunneridae</taxon>
        <taxon>Pentapetalae</taxon>
        <taxon>asterids</taxon>
        <taxon>lamiids</taxon>
        <taxon>Lamiales</taxon>
        <taxon>Orobanchaceae</taxon>
        <taxon>Buchnereae</taxon>
        <taxon>Striga</taxon>
    </lineage>
</organism>
<evidence type="ECO:0000313" key="2">
    <source>
        <dbReference type="Proteomes" id="UP000325081"/>
    </source>
</evidence>
<sequence length="125" mass="13207">MAVDGGWQAKRGGGLLRRCAPGSITLSQAAVAGEAGIRRREKNPEFAVTLALLSLNSALFSPASAAPQPSLTNTRLEDGPLASLRLLFRAWRFPLCLGQPWQATEQAVVAAGGFIRRNSALSCGF</sequence>
<gene>
    <name evidence="1" type="ORF">STAS_07316</name>
</gene>
<name>A0A5A7PEG0_STRAF</name>
<proteinExistence type="predicted"/>
<protein>
    <submittedName>
        <fullName evidence="1">Uncharacterized protein</fullName>
    </submittedName>
</protein>
<reference evidence="2" key="1">
    <citation type="journal article" date="2019" name="Curr. Biol.">
        <title>Genome Sequence of Striga asiatica Provides Insight into the Evolution of Plant Parasitism.</title>
        <authorList>
            <person name="Yoshida S."/>
            <person name="Kim S."/>
            <person name="Wafula E.K."/>
            <person name="Tanskanen J."/>
            <person name="Kim Y.M."/>
            <person name="Honaas L."/>
            <person name="Yang Z."/>
            <person name="Spallek T."/>
            <person name="Conn C.E."/>
            <person name="Ichihashi Y."/>
            <person name="Cheong K."/>
            <person name="Cui S."/>
            <person name="Der J.P."/>
            <person name="Gundlach H."/>
            <person name="Jiao Y."/>
            <person name="Hori C."/>
            <person name="Ishida J.K."/>
            <person name="Kasahara H."/>
            <person name="Kiba T."/>
            <person name="Kim M.S."/>
            <person name="Koo N."/>
            <person name="Laohavisit A."/>
            <person name="Lee Y.H."/>
            <person name="Lumba S."/>
            <person name="McCourt P."/>
            <person name="Mortimer J.C."/>
            <person name="Mutuku J.M."/>
            <person name="Nomura T."/>
            <person name="Sasaki-Sekimoto Y."/>
            <person name="Seto Y."/>
            <person name="Wang Y."/>
            <person name="Wakatake T."/>
            <person name="Sakakibara H."/>
            <person name="Demura T."/>
            <person name="Yamaguchi S."/>
            <person name="Yoneyama K."/>
            <person name="Manabe R.I."/>
            <person name="Nelson D.C."/>
            <person name="Schulman A.H."/>
            <person name="Timko M.P."/>
            <person name="dePamphilis C.W."/>
            <person name="Choi D."/>
            <person name="Shirasu K."/>
        </authorList>
    </citation>
    <scope>NUCLEOTIDE SEQUENCE [LARGE SCALE GENOMIC DNA]</scope>
    <source>
        <strain evidence="2">cv. UVA1</strain>
    </source>
</reference>
<dbReference type="AlphaFoldDB" id="A0A5A7PEG0"/>
<accession>A0A5A7PEG0</accession>
<keyword evidence="2" id="KW-1185">Reference proteome</keyword>
<dbReference type="EMBL" id="BKCP01004450">
    <property type="protein sequence ID" value="GER31325.1"/>
    <property type="molecule type" value="Genomic_DNA"/>
</dbReference>
<evidence type="ECO:0000313" key="1">
    <source>
        <dbReference type="EMBL" id="GER31325.1"/>
    </source>
</evidence>